<organism evidence="28 29">
    <name type="scientific">Cricetulus griseus</name>
    <name type="common">Chinese hamster</name>
    <name type="synonym">Cricetulus barabensis griseus</name>
    <dbReference type="NCBI Taxonomy" id="10029"/>
    <lineage>
        <taxon>Eukaryota</taxon>
        <taxon>Metazoa</taxon>
        <taxon>Chordata</taxon>
        <taxon>Craniata</taxon>
        <taxon>Vertebrata</taxon>
        <taxon>Euteleostomi</taxon>
        <taxon>Mammalia</taxon>
        <taxon>Eutheria</taxon>
        <taxon>Euarchontoglires</taxon>
        <taxon>Glires</taxon>
        <taxon>Rodentia</taxon>
        <taxon>Myomorpha</taxon>
        <taxon>Muroidea</taxon>
        <taxon>Cricetidae</taxon>
        <taxon>Cricetinae</taxon>
        <taxon>Cricetulus</taxon>
    </lineage>
</organism>
<evidence type="ECO:0000256" key="1">
    <source>
        <dbReference type="ARBA" id="ARBA00004613"/>
    </source>
</evidence>
<evidence type="ECO:0000256" key="14">
    <source>
        <dbReference type="ARBA" id="ARBA00047535"/>
    </source>
</evidence>
<evidence type="ECO:0000256" key="5">
    <source>
        <dbReference type="ARBA" id="ARBA00022525"/>
    </source>
</evidence>
<dbReference type="GO" id="GO:0047498">
    <property type="term" value="F:calcium-dependent phospholipase A2 activity"/>
    <property type="evidence" value="ECO:0007669"/>
    <property type="project" value="TreeGrafter"/>
</dbReference>
<keyword evidence="7 25" id="KW-0378">Hydrolase</keyword>
<feature type="signal peptide" evidence="26">
    <location>
        <begin position="1"/>
        <end position="15"/>
    </location>
</feature>
<dbReference type="GO" id="GO:0006633">
    <property type="term" value="P:fatty acid biosynthetic process"/>
    <property type="evidence" value="ECO:0007669"/>
    <property type="project" value="TreeGrafter"/>
</dbReference>
<dbReference type="AlphaFoldDB" id="A0A9J7FZ00"/>
<evidence type="ECO:0000256" key="19">
    <source>
        <dbReference type="ARBA" id="ARBA00048373"/>
    </source>
</evidence>
<comment type="catalytic activity">
    <reaction evidence="16">
        <text>1,2-ditetradecanoyl-sn-glycero-3-phosphocholine + H2O = 1-tetradecanoyl-sn-glycero-3-phosphocholine + tetradecanoate + H(+)</text>
        <dbReference type="Rhea" id="RHEA:54456"/>
        <dbReference type="ChEBI" id="CHEBI:15377"/>
        <dbReference type="ChEBI" id="CHEBI:15378"/>
        <dbReference type="ChEBI" id="CHEBI:30807"/>
        <dbReference type="ChEBI" id="CHEBI:45240"/>
        <dbReference type="ChEBI" id="CHEBI:64489"/>
    </reaction>
</comment>
<dbReference type="PANTHER" id="PTHR11716:SF94">
    <property type="entry name" value="PHOSPHOLIPASE A2"/>
    <property type="match status" value="1"/>
</dbReference>
<comment type="catalytic activity">
    <reaction evidence="25">
        <text>a 1,2-diacyl-sn-glycero-3-phosphocholine + H2O = a 1-acyl-sn-glycero-3-phosphocholine + a fatty acid + H(+)</text>
        <dbReference type="Rhea" id="RHEA:15801"/>
        <dbReference type="ChEBI" id="CHEBI:15377"/>
        <dbReference type="ChEBI" id="CHEBI:15378"/>
        <dbReference type="ChEBI" id="CHEBI:28868"/>
        <dbReference type="ChEBI" id="CHEBI:57643"/>
        <dbReference type="ChEBI" id="CHEBI:58168"/>
        <dbReference type="EC" id="3.1.1.4"/>
    </reaction>
</comment>
<keyword evidence="11" id="KW-0865">Zymogen</keyword>
<evidence type="ECO:0000256" key="16">
    <source>
        <dbReference type="ARBA" id="ARBA00048029"/>
    </source>
</evidence>
<evidence type="ECO:0000256" key="22">
    <source>
        <dbReference type="PIRSR" id="PIRSR601211-2"/>
    </source>
</evidence>
<reference evidence="29" key="3">
    <citation type="submission" date="2025-08" db="UniProtKB">
        <authorList>
            <consortium name="RefSeq"/>
        </authorList>
    </citation>
    <scope>IDENTIFICATION</scope>
    <source>
        <strain evidence="29">17A/GY</strain>
        <tissue evidence="29">Liver</tissue>
    </source>
</reference>
<evidence type="ECO:0000256" key="26">
    <source>
        <dbReference type="SAM" id="SignalP"/>
    </source>
</evidence>
<evidence type="ECO:0000313" key="29">
    <source>
        <dbReference type="RefSeq" id="XP_027271868.1"/>
    </source>
</evidence>
<evidence type="ECO:0000256" key="9">
    <source>
        <dbReference type="ARBA" id="ARBA00022837"/>
    </source>
</evidence>
<evidence type="ECO:0000256" key="11">
    <source>
        <dbReference type="ARBA" id="ARBA00023145"/>
    </source>
</evidence>
<feature type="domain" description="Phospholipase A2-like central" evidence="27">
    <location>
        <begin position="22"/>
        <end position="137"/>
    </location>
</feature>
<dbReference type="GO" id="GO:0005576">
    <property type="term" value="C:extracellular region"/>
    <property type="evidence" value="ECO:0007669"/>
    <property type="project" value="UniProtKB-SubCell"/>
</dbReference>
<dbReference type="OrthoDB" id="5841574at2759"/>
<reference evidence="28" key="1">
    <citation type="journal article" date="2018" name="Biotechnol. Bioeng.">
        <title>A reference genome of the Chinese hamster based on a hybrid assembly strategy.</title>
        <authorList>
            <person name="Rupp O."/>
            <person name="MacDonald M.L."/>
            <person name="Li S."/>
            <person name="Dhiman H."/>
            <person name="Polson S."/>
            <person name="Griep S."/>
            <person name="Heffner K."/>
            <person name="Hernandez I."/>
            <person name="Brinkrolf K."/>
            <person name="Jadhav V."/>
            <person name="Samoudi M."/>
            <person name="Hao H."/>
            <person name="Kingham B."/>
            <person name="Goesmann A."/>
            <person name="Betenbaugh M.J."/>
            <person name="Lewis N.E."/>
            <person name="Borth N."/>
            <person name="Lee K.H."/>
        </authorList>
    </citation>
    <scope>NUCLEOTIDE SEQUENCE [LARGE SCALE GENOMIC DNA]</scope>
    <source>
        <strain evidence="28">17A/GY</strain>
    </source>
</reference>
<dbReference type="GO" id="GO:0005102">
    <property type="term" value="F:signaling receptor binding"/>
    <property type="evidence" value="ECO:0007669"/>
    <property type="project" value="UniProtKB-ARBA"/>
</dbReference>
<evidence type="ECO:0000256" key="23">
    <source>
        <dbReference type="PIRSR" id="PIRSR601211-3"/>
    </source>
</evidence>
<evidence type="ECO:0000256" key="12">
    <source>
        <dbReference type="ARBA" id="ARBA00023157"/>
    </source>
</evidence>
<comment type="catalytic activity">
    <reaction evidence="20">
        <text>1-hexadecanoyl-2-(9Z-octadecenoyl)-sn-glycero-3-phosphocholine + H2O = 1-hexadecanoyl-sn-glycero-3-phosphocholine + (9Z)-octadecenoate + H(+)</text>
        <dbReference type="Rhea" id="RHEA:38779"/>
        <dbReference type="ChEBI" id="CHEBI:15377"/>
        <dbReference type="ChEBI" id="CHEBI:15378"/>
        <dbReference type="ChEBI" id="CHEBI:30823"/>
        <dbReference type="ChEBI" id="CHEBI:72998"/>
        <dbReference type="ChEBI" id="CHEBI:73001"/>
    </reaction>
    <physiologicalReaction direction="left-to-right" evidence="20">
        <dbReference type="Rhea" id="RHEA:38780"/>
    </physiologicalReaction>
</comment>
<dbReference type="Pfam" id="PF00068">
    <property type="entry name" value="Phospholip_A2_1"/>
    <property type="match status" value="1"/>
</dbReference>
<comment type="catalytic activity">
    <reaction evidence="15">
        <text>1-hexadecanoyl-2-(9Z-octadecenoyl)-sn-glycero-3-phospho-(1'-sn-glycerol) + H2O = 1-hexadecanoyl-sn-glycero-3-phospho-(1'-sn-glycerol) + (9Z)-octadecenoate + H(+)</text>
        <dbReference type="Rhea" id="RHEA:40919"/>
        <dbReference type="ChEBI" id="CHEBI:15377"/>
        <dbReference type="ChEBI" id="CHEBI:15378"/>
        <dbReference type="ChEBI" id="CHEBI:30823"/>
        <dbReference type="ChEBI" id="CHEBI:72841"/>
        <dbReference type="ChEBI" id="CHEBI:75158"/>
    </reaction>
    <physiologicalReaction direction="left-to-right" evidence="15">
        <dbReference type="Rhea" id="RHEA:40920"/>
    </physiologicalReaction>
</comment>
<keyword evidence="8" id="KW-0068">Autocatalytic cleavage</keyword>
<dbReference type="GO" id="GO:0005509">
    <property type="term" value="F:calcium ion binding"/>
    <property type="evidence" value="ECO:0007669"/>
    <property type="project" value="InterPro"/>
</dbReference>
<evidence type="ECO:0000256" key="15">
    <source>
        <dbReference type="ARBA" id="ARBA00048015"/>
    </source>
</evidence>
<dbReference type="InterPro" id="IPR036444">
    <property type="entry name" value="PLipase_A2_dom_sf"/>
</dbReference>
<evidence type="ECO:0000256" key="21">
    <source>
        <dbReference type="ARBA" id="ARBA00049039"/>
    </source>
</evidence>
<keyword evidence="6 22" id="KW-0479">Metal-binding</keyword>
<dbReference type="InterPro" id="IPR033112">
    <property type="entry name" value="PLA2_Asp_AS"/>
</dbReference>
<evidence type="ECO:0000256" key="10">
    <source>
        <dbReference type="ARBA" id="ARBA00023098"/>
    </source>
</evidence>
<evidence type="ECO:0000313" key="28">
    <source>
        <dbReference type="Proteomes" id="UP001108280"/>
    </source>
</evidence>
<keyword evidence="12 23" id="KW-1015">Disulfide bond</keyword>
<dbReference type="CDD" id="cd00125">
    <property type="entry name" value="PLA2c"/>
    <property type="match status" value="1"/>
</dbReference>
<reference evidence="28" key="2">
    <citation type="journal article" date="2020" name="Biotechnol. Bioeng.">
        <title>Chromosome-scale scaffolds for the Chinese hamster reference genome assembly to facilitate the study of the CHO epigenome.</title>
        <authorList>
            <person name="Hilliard W."/>
            <person name="MacDonald M."/>
            <person name="Lee K.H."/>
        </authorList>
    </citation>
    <scope>NUCLEOTIDE SEQUENCE [LARGE SCALE GENOMIC DNA]</scope>
    <source>
        <strain evidence="28">17A/GY</strain>
    </source>
</reference>
<evidence type="ECO:0000259" key="27">
    <source>
        <dbReference type="SMART" id="SM00085"/>
    </source>
</evidence>
<evidence type="ECO:0000256" key="2">
    <source>
        <dbReference type="ARBA" id="ARBA00007056"/>
    </source>
</evidence>
<evidence type="ECO:0000256" key="3">
    <source>
        <dbReference type="ARBA" id="ARBA00013278"/>
    </source>
</evidence>
<dbReference type="InterPro" id="IPR001211">
    <property type="entry name" value="PLA2"/>
</dbReference>
<keyword evidence="10 25" id="KW-0443">Lipid metabolism</keyword>
<feature type="disulfide bond" evidence="23">
    <location>
        <begin position="62"/>
        <end position="122"/>
    </location>
</feature>
<comment type="cofactor">
    <cofactor evidence="22">
        <name>Ca(2+)</name>
        <dbReference type="ChEBI" id="CHEBI:29108"/>
    </cofactor>
    <text evidence="22">Binds 1 Ca(2+) ion per subunit.</text>
</comment>
<feature type="binding site" evidence="22">
    <location>
        <position position="49"/>
    </location>
    <ligand>
        <name>Ca(2+)</name>
        <dbReference type="ChEBI" id="CHEBI:29108"/>
    </ligand>
</feature>
<comment type="catalytic activity">
    <reaction evidence="18">
        <text>1,2-dihexadecanoyl-sn-glycero-3-phosphocholine + H2O = 1-hexadecanoyl-sn-glycero-3-phosphocholine + hexadecanoate + H(+)</text>
        <dbReference type="Rhea" id="RHEA:41223"/>
        <dbReference type="ChEBI" id="CHEBI:7896"/>
        <dbReference type="ChEBI" id="CHEBI:15377"/>
        <dbReference type="ChEBI" id="CHEBI:15378"/>
        <dbReference type="ChEBI" id="CHEBI:72998"/>
        <dbReference type="ChEBI" id="CHEBI:72999"/>
    </reaction>
    <physiologicalReaction direction="left-to-right" evidence="18">
        <dbReference type="Rhea" id="RHEA:41224"/>
    </physiologicalReaction>
</comment>
<dbReference type="GO" id="GO:0050482">
    <property type="term" value="P:arachidonate secretion"/>
    <property type="evidence" value="ECO:0007669"/>
    <property type="project" value="InterPro"/>
</dbReference>
<dbReference type="GeneID" id="100765177"/>
<name>A0A9J7FZ00_CRIGR</name>
<dbReference type="GO" id="GO:0048146">
    <property type="term" value="P:positive regulation of fibroblast proliferation"/>
    <property type="evidence" value="ECO:0007669"/>
    <property type="project" value="TreeGrafter"/>
</dbReference>
<comment type="catalytic activity">
    <reaction evidence="14">
        <text>N,1-dihexadecanoyl-2-(9Z,12Z-octadecadienoyl)-sn-glycero-3-phosphoethanolamine + H2O = N,1-dihexadecanoyl-sn-glycero-3-phosphoethanolamine + (9Z,12Z)-octadecadienoate + H(+)</text>
        <dbReference type="Rhea" id="RHEA:56424"/>
        <dbReference type="ChEBI" id="CHEBI:15377"/>
        <dbReference type="ChEBI" id="CHEBI:15378"/>
        <dbReference type="ChEBI" id="CHEBI:30245"/>
        <dbReference type="ChEBI" id="CHEBI:85334"/>
        <dbReference type="ChEBI" id="CHEBI:85335"/>
    </reaction>
    <physiologicalReaction direction="left-to-right" evidence="14">
        <dbReference type="Rhea" id="RHEA:56425"/>
    </physiologicalReaction>
</comment>
<dbReference type="GO" id="GO:0006644">
    <property type="term" value="P:phospholipid metabolic process"/>
    <property type="evidence" value="ECO:0007669"/>
    <property type="project" value="InterPro"/>
</dbReference>
<comment type="catalytic activity">
    <reaction evidence="19">
        <text>1-hexadecanoyl-2-(5Z,8Z,11Z,14Z-eicosatetraenoyl)-sn-glycero-3-phosphocholine + H2O = 1-hexadecanoyl-sn-glycero-3-phosphocholine + (5Z,8Z,11Z,14Z)-eicosatetraenoate + H(+)</text>
        <dbReference type="Rhea" id="RHEA:40427"/>
        <dbReference type="ChEBI" id="CHEBI:15377"/>
        <dbReference type="ChEBI" id="CHEBI:15378"/>
        <dbReference type="ChEBI" id="CHEBI:32395"/>
        <dbReference type="ChEBI" id="CHEBI:72998"/>
        <dbReference type="ChEBI" id="CHEBI:73003"/>
    </reaction>
    <physiologicalReaction direction="left-to-right" evidence="19">
        <dbReference type="Rhea" id="RHEA:40428"/>
    </physiologicalReaction>
</comment>
<dbReference type="PRINTS" id="PR00389">
    <property type="entry name" value="PHPHLIPASEA2"/>
</dbReference>
<evidence type="ECO:0000256" key="4">
    <source>
        <dbReference type="ARBA" id="ARBA00021721"/>
    </source>
</evidence>
<proteinExistence type="inferred from homology"/>
<dbReference type="SUPFAM" id="SSF48619">
    <property type="entry name" value="Phospholipase A2, PLA2"/>
    <property type="match status" value="1"/>
</dbReference>
<dbReference type="Proteomes" id="UP001108280">
    <property type="component" value="Chromosome 4"/>
</dbReference>
<dbReference type="EC" id="3.1.1.4" evidence="3 25"/>
<dbReference type="GO" id="GO:0005543">
    <property type="term" value="F:phospholipid binding"/>
    <property type="evidence" value="ECO:0007669"/>
    <property type="project" value="TreeGrafter"/>
</dbReference>
<evidence type="ECO:0000256" key="8">
    <source>
        <dbReference type="ARBA" id="ARBA00022813"/>
    </source>
</evidence>
<comment type="catalytic activity">
    <reaction evidence="21">
        <text>1-hexadecanoyl-2-(9Z,12Z-octadecadienoyl)-sn-glycero-3-phosphoethanolamine + H2O = 1-hexadecanoyl-sn-glycero-3-phosphoethanolamine + (9Z,12Z)-octadecadienoate + H(+)</text>
        <dbReference type="Rhea" id="RHEA:40815"/>
        <dbReference type="ChEBI" id="CHEBI:15377"/>
        <dbReference type="ChEBI" id="CHEBI:15378"/>
        <dbReference type="ChEBI" id="CHEBI:30245"/>
        <dbReference type="ChEBI" id="CHEBI:73004"/>
        <dbReference type="ChEBI" id="CHEBI:73008"/>
    </reaction>
    <physiologicalReaction direction="left-to-right" evidence="21">
        <dbReference type="Rhea" id="RHEA:40816"/>
    </physiologicalReaction>
</comment>
<feature type="binding site" evidence="22">
    <location>
        <position position="51"/>
    </location>
    <ligand>
        <name>Ca(2+)</name>
        <dbReference type="ChEBI" id="CHEBI:29108"/>
    </ligand>
</feature>
<protein>
    <recommendedName>
        <fullName evidence="4 25">Phospholipase A2</fullName>
        <ecNumber evidence="3 25">3.1.1.4</ecNumber>
    </recommendedName>
</protein>
<evidence type="ECO:0000256" key="7">
    <source>
        <dbReference type="ARBA" id="ARBA00022801"/>
    </source>
</evidence>
<dbReference type="KEGG" id="cge:100765177"/>
<dbReference type="InterPro" id="IPR016090">
    <property type="entry name" value="PLA2-like_dom"/>
</dbReference>
<feature type="chain" id="PRO_5039952928" description="Phospholipase A2" evidence="26">
    <location>
        <begin position="16"/>
        <end position="137"/>
    </location>
</feature>
<dbReference type="Gene3D" id="1.20.90.10">
    <property type="entry name" value="Phospholipase A2 domain"/>
    <property type="match status" value="1"/>
</dbReference>
<comment type="subcellular location">
    <subcellularLocation>
        <location evidence="1 25">Secreted</location>
    </subcellularLocation>
</comment>
<sequence>MKLLLLVTLLTGATAHDVKRQVLWQFSNVMECTIQGSHPLKDYNTYSCFCGSYTPVDELDRCCKAQDHCYDQAKKLEICTFPHSPYTTPYSFSCSGNEVTCSDENDACEAFICNCDLQAAICFSKASYTKKNKGIHC</sequence>
<keyword evidence="9 22" id="KW-0106">Calcium</keyword>
<dbReference type="PANTHER" id="PTHR11716">
    <property type="entry name" value="PHOSPHOLIPASE A2 FAMILY MEMBER"/>
    <property type="match status" value="1"/>
</dbReference>
<evidence type="ECO:0000256" key="20">
    <source>
        <dbReference type="ARBA" id="ARBA00048699"/>
    </source>
</evidence>
<comment type="catalytic activity">
    <reaction evidence="17">
        <text>N-hexadecanoyl-1,2-di-(9Z-octadecenoyl)-sn-glycero-3-phosphoethanolamine + H2O = N-hexadecanoyl-1-(9Z-octadecenoyl)-sn-glycero-3-phosphoethanolamine + (9Z)-octadecenoate + H(+)</text>
        <dbReference type="Rhea" id="RHEA:45424"/>
        <dbReference type="ChEBI" id="CHEBI:15377"/>
        <dbReference type="ChEBI" id="CHEBI:15378"/>
        <dbReference type="ChEBI" id="CHEBI:30823"/>
        <dbReference type="ChEBI" id="CHEBI:78097"/>
        <dbReference type="ChEBI" id="CHEBI:85217"/>
    </reaction>
    <physiologicalReaction direction="left-to-right" evidence="17">
        <dbReference type="Rhea" id="RHEA:45425"/>
    </physiologicalReaction>
</comment>
<evidence type="ECO:0000256" key="13">
    <source>
        <dbReference type="ARBA" id="ARBA00023264"/>
    </source>
</evidence>
<keyword evidence="13" id="KW-1208">Phospholipid metabolism</keyword>
<dbReference type="RefSeq" id="XP_027271868.1">
    <property type="nucleotide sequence ID" value="XM_027416067.1"/>
</dbReference>
<feature type="disulfide bond" evidence="23">
    <location>
        <begin position="101"/>
        <end position="113"/>
    </location>
</feature>
<dbReference type="FunFam" id="1.20.90.10:FF:000011">
    <property type="entry name" value="Phospholipase A(2)"/>
    <property type="match status" value="1"/>
</dbReference>
<feature type="disulfide bond" evidence="23">
    <location>
        <begin position="69"/>
        <end position="115"/>
    </location>
</feature>
<evidence type="ECO:0000256" key="24">
    <source>
        <dbReference type="RuleBase" id="RU003654"/>
    </source>
</evidence>
<dbReference type="RefSeq" id="XP_003510846.1">
    <property type="nucleotide sequence ID" value="XM_003510798.1"/>
</dbReference>
<dbReference type="PROSITE" id="PS00119">
    <property type="entry name" value="PA2_ASP"/>
    <property type="match status" value="1"/>
</dbReference>
<feature type="binding site" evidence="22">
    <location>
        <position position="67"/>
    </location>
    <ligand>
        <name>Ca(2+)</name>
        <dbReference type="ChEBI" id="CHEBI:29108"/>
    </ligand>
</feature>
<evidence type="ECO:0000256" key="25">
    <source>
        <dbReference type="RuleBase" id="RU361236"/>
    </source>
</evidence>
<dbReference type="SMART" id="SM00085">
    <property type="entry name" value="PA2c"/>
    <property type="match status" value="1"/>
</dbReference>
<keyword evidence="5 25" id="KW-0964">Secreted</keyword>
<gene>
    <name evidence="29" type="primary">LOC100765177</name>
</gene>
<keyword evidence="26" id="KW-0732">Signal</keyword>
<feature type="disulfide bond" evidence="23">
    <location>
        <begin position="50"/>
        <end position="63"/>
    </location>
</feature>
<evidence type="ECO:0000256" key="18">
    <source>
        <dbReference type="ARBA" id="ARBA00048227"/>
    </source>
</evidence>
<dbReference type="GO" id="GO:0016042">
    <property type="term" value="P:lipid catabolic process"/>
    <property type="evidence" value="ECO:0007669"/>
    <property type="project" value="InterPro"/>
</dbReference>
<evidence type="ECO:0000256" key="6">
    <source>
        <dbReference type="ARBA" id="ARBA00022723"/>
    </source>
</evidence>
<feature type="disulfide bond" evidence="23">
    <location>
        <begin position="79"/>
        <end position="108"/>
    </location>
</feature>
<comment type="similarity">
    <text evidence="2 24">Belongs to the phospholipase A2 family.</text>
</comment>
<keyword evidence="28" id="KW-1185">Reference proteome</keyword>
<accession>A0A9J7FZ00</accession>
<evidence type="ECO:0000256" key="17">
    <source>
        <dbReference type="ARBA" id="ARBA00048221"/>
    </source>
</evidence>